<keyword evidence="1" id="KW-0472">Membrane</keyword>
<dbReference type="PANTHER" id="PTHR32063">
    <property type="match status" value="1"/>
</dbReference>
<feature type="transmembrane region" description="Helical" evidence="1">
    <location>
        <begin position="38"/>
        <end position="57"/>
    </location>
</feature>
<dbReference type="Gene3D" id="3.30.70.1440">
    <property type="entry name" value="Multidrug efflux transporter AcrB pore domain"/>
    <property type="match status" value="1"/>
</dbReference>
<feature type="non-terminal residue" evidence="2">
    <location>
        <position position="1"/>
    </location>
</feature>
<dbReference type="GO" id="GO:0005886">
    <property type="term" value="C:plasma membrane"/>
    <property type="evidence" value="ECO:0007669"/>
    <property type="project" value="TreeGrafter"/>
</dbReference>
<feature type="transmembrane region" description="Helical" evidence="1">
    <location>
        <begin position="660"/>
        <end position="682"/>
    </location>
</feature>
<feature type="transmembrane region" description="Helical" evidence="1">
    <location>
        <begin position="109"/>
        <end position="130"/>
    </location>
</feature>
<feature type="transmembrane region" description="Helical" evidence="1">
    <location>
        <begin position="7"/>
        <end position="26"/>
    </location>
</feature>
<feature type="transmembrane region" description="Helical" evidence="1">
    <location>
        <begin position="584"/>
        <end position="604"/>
    </location>
</feature>
<protein>
    <submittedName>
        <fullName evidence="2">Efflux RND transporter permease subunit</fullName>
    </submittedName>
</protein>
<dbReference type="InterPro" id="IPR027463">
    <property type="entry name" value="AcrB_DN_DC_subdom"/>
</dbReference>
<proteinExistence type="predicted"/>
<gene>
    <name evidence="2" type="ORF">F3D71_06465</name>
</gene>
<dbReference type="EMBL" id="VWLE01000058">
    <property type="protein sequence ID" value="KAA3953249.1"/>
    <property type="molecule type" value="Genomic_DNA"/>
</dbReference>
<feature type="transmembrane region" description="Helical" evidence="1">
    <location>
        <begin position="531"/>
        <end position="551"/>
    </location>
</feature>
<name>A0A5M5C5T2_BACOV</name>
<dbReference type="Pfam" id="PF00873">
    <property type="entry name" value="ACR_tran"/>
    <property type="match status" value="1"/>
</dbReference>
<organism evidence="2 3">
    <name type="scientific">Bacteroides ovatus</name>
    <dbReference type="NCBI Taxonomy" id="28116"/>
    <lineage>
        <taxon>Bacteria</taxon>
        <taxon>Pseudomonadati</taxon>
        <taxon>Bacteroidota</taxon>
        <taxon>Bacteroidia</taxon>
        <taxon>Bacteroidales</taxon>
        <taxon>Bacteroidaceae</taxon>
        <taxon>Bacteroides</taxon>
    </lineage>
</organism>
<dbReference type="GO" id="GO:0042910">
    <property type="term" value="F:xenobiotic transmembrane transporter activity"/>
    <property type="evidence" value="ECO:0007669"/>
    <property type="project" value="TreeGrafter"/>
</dbReference>
<evidence type="ECO:0000313" key="2">
    <source>
        <dbReference type="EMBL" id="KAA3953249.1"/>
    </source>
</evidence>
<accession>A0A5M5C5T2</accession>
<dbReference type="Gene3D" id="1.20.1640.10">
    <property type="entry name" value="Multidrug efflux transporter AcrB transmembrane domain"/>
    <property type="match status" value="2"/>
</dbReference>
<dbReference type="PANTHER" id="PTHR32063:SF18">
    <property type="entry name" value="CATION EFFLUX SYSTEM PROTEIN"/>
    <property type="match status" value="1"/>
</dbReference>
<dbReference type="PRINTS" id="PR00702">
    <property type="entry name" value="ACRIFLAVINRP"/>
</dbReference>
<reference evidence="2 3" key="1">
    <citation type="journal article" date="2019" name="Nat. Med.">
        <title>A library of human gut bacterial isolates paired with longitudinal multiomics data enables mechanistic microbiome research.</title>
        <authorList>
            <person name="Poyet M."/>
            <person name="Groussin M."/>
            <person name="Gibbons S.M."/>
            <person name="Avila-Pacheco J."/>
            <person name="Jiang X."/>
            <person name="Kearney S.M."/>
            <person name="Perrotta A.R."/>
            <person name="Berdy B."/>
            <person name="Zhao S."/>
            <person name="Lieberman T.D."/>
            <person name="Swanson P.K."/>
            <person name="Smith M."/>
            <person name="Roesemann S."/>
            <person name="Alexander J.E."/>
            <person name="Rich S.A."/>
            <person name="Livny J."/>
            <person name="Vlamakis H."/>
            <person name="Clish C."/>
            <person name="Bullock K."/>
            <person name="Deik A."/>
            <person name="Scott J."/>
            <person name="Pierce K.A."/>
            <person name="Xavier R.J."/>
            <person name="Alm E.J."/>
        </authorList>
    </citation>
    <scope>NUCLEOTIDE SEQUENCE [LARGE SCALE GENOMIC DNA]</scope>
    <source>
        <strain evidence="2 3">BIOML-A163</strain>
    </source>
</reference>
<feature type="transmembrane region" description="Helical" evidence="1">
    <location>
        <begin position="558"/>
        <end position="578"/>
    </location>
</feature>
<feature type="transmembrane region" description="Helical" evidence="1">
    <location>
        <begin position="78"/>
        <end position="97"/>
    </location>
</feature>
<dbReference type="SUPFAM" id="SSF82866">
    <property type="entry name" value="Multidrug efflux transporter AcrB transmembrane domain"/>
    <property type="match status" value="2"/>
</dbReference>
<dbReference type="Proteomes" id="UP000323717">
    <property type="component" value="Unassembled WGS sequence"/>
</dbReference>
<keyword evidence="1" id="KW-0812">Transmembrane</keyword>
<dbReference type="AlphaFoldDB" id="A0A5M5C5T2"/>
<dbReference type="InterPro" id="IPR001036">
    <property type="entry name" value="Acrflvin-R"/>
</dbReference>
<dbReference type="Gene3D" id="3.30.2090.10">
    <property type="entry name" value="Multidrug efflux transporter AcrB TolC docking domain, DN and DC subdomains"/>
    <property type="match status" value="1"/>
</dbReference>
<dbReference type="SUPFAM" id="SSF82714">
    <property type="entry name" value="Multidrug efflux transporter AcrB TolC docking domain, DN and DC subdomains"/>
    <property type="match status" value="1"/>
</dbReference>
<feature type="transmembrane region" description="Helical" evidence="1">
    <location>
        <begin position="172"/>
        <end position="192"/>
    </location>
</feature>
<evidence type="ECO:0000313" key="3">
    <source>
        <dbReference type="Proteomes" id="UP000323717"/>
    </source>
</evidence>
<dbReference type="Gene3D" id="3.30.70.1430">
    <property type="entry name" value="Multidrug efflux transporter AcrB pore domain"/>
    <property type="match status" value="1"/>
</dbReference>
<evidence type="ECO:0000256" key="1">
    <source>
        <dbReference type="SAM" id="Phobius"/>
    </source>
</evidence>
<keyword evidence="1" id="KW-1133">Transmembrane helix</keyword>
<sequence length="690" mass="76862">GFKSGVIIGISLVVTVFGSFLFLYFMNGTMQRVSLASFVLAMGMLVDNAIVIIDGILVDLKAGKSRMEAMTAIGRQTAMPLLGATLIAIIAFLPIFMSPDTAGVYTRDLFIVLAVSLLLSWVLALVHVPLMADRILHPEISAATTAAGKRVYEGKIYAVLRSLLKFSLAHRWSFVFTMIALVLLSAFSYRFMKQGFFPDMVYDQLYMEYKLPEGTNSTRVARDLEEIEVYLKKRPEVTHVTTSIGGTPARYNLVRNVANPSLSYGELIIDFTSPDDLVDNMAEIQQYLSQHYPDAYVKMNRYNLMFKKYPIEVQFTGPDPAVLHQLADSARKIMENCPDVYLITTDWEPQIPVLTIEYDQPAARAIGLSRNDVSLSLLTATSGIPIGSFYEGIHKDNIYLRCLDEHGNPIENLGNTQIFSSLPSLNGLLTQEMMMKLKTGTLSKEELVETLMGTTPLKQISKRIDVKWEDPVVPRYNGQRSQRVQCSPVPGVETEKARQSIATQIEQIPLPDGYRLQWQGERNASTKSMQYLFKNFPFAIILMISILIMLFKDYRKPVIIFCTIPLVFVGVVAVMLLTGKTFNFVAIVGTLGLIGMIIKNGIVLMDEITLQINQGVEPVTALIDSSQSRLRPVMMASLTTILGMIPLLPDAMFGSLAASIMGGLLFGTLITLLFIPILYALFFHIKKTDK</sequence>
<comment type="caution">
    <text evidence="2">The sequence shown here is derived from an EMBL/GenBank/DDBJ whole genome shotgun (WGS) entry which is preliminary data.</text>
</comment>